<evidence type="ECO:0000259" key="10">
    <source>
        <dbReference type="Pfam" id="PF02875"/>
    </source>
</evidence>
<evidence type="ECO:0000256" key="4">
    <source>
        <dbReference type="ARBA" id="ARBA00022723"/>
    </source>
</evidence>
<dbReference type="GO" id="GO:0046872">
    <property type="term" value="F:metal ion binding"/>
    <property type="evidence" value="ECO:0007669"/>
    <property type="project" value="UniProtKB-KW"/>
</dbReference>
<dbReference type="PANTHER" id="PTHR11136">
    <property type="entry name" value="FOLYLPOLYGLUTAMATE SYNTHASE-RELATED"/>
    <property type="match status" value="1"/>
</dbReference>
<keyword evidence="6" id="KW-0067">ATP-binding</keyword>
<dbReference type="NCBIfam" id="TIGR01499">
    <property type="entry name" value="folC"/>
    <property type="match status" value="1"/>
</dbReference>
<dbReference type="EC" id="6.3.2.17" evidence="2"/>
<reference evidence="11 12" key="1">
    <citation type="journal article" date="2016" name="Nat. Commun.">
        <title>Thousands of microbial genomes shed light on interconnected biogeochemical processes in an aquifer system.</title>
        <authorList>
            <person name="Anantharaman K."/>
            <person name="Brown C.T."/>
            <person name="Hug L.A."/>
            <person name="Sharon I."/>
            <person name="Castelle C.J."/>
            <person name="Probst A.J."/>
            <person name="Thomas B.C."/>
            <person name="Singh A."/>
            <person name="Wilkins M.J."/>
            <person name="Karaoz U."/>
            <person name="Brodie E.L."/>
            <person name="Williams K.H."/>
            <person name="Hubbard S.S."/>
            <person name="Banfield J.F."/>
        </authorList>
    </citation>
    <scope>NUCLEOTIDE SEQUENCE [LARGE SCALE GENOMIC DNA]</scope>
</reference>
<dbReference type="GO" id="GO:0005737">
    <property type="term" value="C:cytoplasm"/>
    <property type="evidence" value="ECO:0007669"/>
    <property type="project" value="TreeGrafter"/>
</dbReference>
<evidence type="ECO:0000256" key="6">
    <source>
        <dbReference type="ARBA" id="ARBA00022840"/>
    </source>
</evidence>
<comment type="catalytic activity">
    <reaction evidence="9">
        <text>(6S)-5,6,7,8-tetrahydrofolyl-(gamma-L-Glu)(n) + L-glutamate + ATP = (6S)-5,6,7,8-tetrahydrofolyl-(gamma-L-Glu)(n+1) + ADP + phosphate + H(+)</text>
        <dbReference type="Rhea" id="RHEA:10580"/>
        <dbReference type="Rhea" id="RHEA-COMP:14738"/>
        <dbReference type="Rhea" id="RHEA-COMP:14740"/>
        <dbReference type="ChEBI" id="CHEBI:15378"/>
        <dbReference type="ChEBI" id="CHEBI:29985"/>
        <dbReference type="ChEBI" id="CHEBI:30616"/>
        <dbReference type="ChEBI" id="CHEBI:43474"/>
        <dbReference type="ChEBI" id="CHEBI:141005"/>
        <dbReference type="ChEBI" id="CHEBI:456216"/>
        <dbReference type="EC" id="6.3.2.17"/>
    </reaction>
</comment>
<dbReference type="GO" id="GO:0008841">
    <property type="term" value="F:dihydrofolate synthase activity"/>
    <property type="evidence" value="ECO:0007669"/>
    <property type="project" value="TreeGrafter"/>
</dbReference>
<accession>A0A1G2B0W1</accession>
<keyword evidence="4" id="KW-0479">Metal-binding</keyword>
<dbReference type="STRING" id="1798543.A2898_04490"/>
<dbReference type="GO" id="GO:0004326">
    <property type="term" value="F:tetrahydrofolylpolyglutamate synthase activity"/>
    <property type="evidence" value="ECO:0007669"/>
    <property type="project" value="UniProtKB-EC"/>
</dbReference>
<comment type="similarity">
    <text evidence="1">Belongs to the folylpolyglutamate synthase family.</text>
</comment>
<dbReference type="Proteomes" id="UP000179164">
    <property type="component" value="Unassembled WGS sequence"/>
</dbReference>
<dbReference type="Gene3D" id="3.40.1190.10">
    <property type="entry name" value="Mur-like, catalytic domain"/>
    <property type="match status" value="1"/>
</dbReference>
<evidence type="ECO:0000256" key="3">
    <source>
        <dbReference type="ARBA" id="ARBA00022598"/>
    </source>
</evidence>
<dbReference type="AlphaFoldDB" id="A0A1G2B0W1"/>
<dbReference type="InterPro" id="IPR004101">
    <property type="entry name" value="Mur_ligase_C"/>
</dbReference>
<dbReference type="SUPFAM" id="SSF53244">
    <property type="entry name" value="MurD-like peptide ligases, peptide-binding domain"/>
    <property type="match status" value="1"/>
</dbReference>
<evidence type="ECO:0000256" key="9">
    <source>
        <dbReference type="ARBA" id="ARBA00047493"/>
    </source>
</evidence>
<dbReference type="InterPro" id="IPR036565">
    <property type="entry name" value="Mur-like_cat_sf"/>
</dbReference>
<name>A0A1G2B0W1_9BACT</name>
<keyword evidence="5" id="KW-0547">Nucleotide-binding</keyword>
<protein>
    <recommendedName>
        <fullName evidence="2">tetrahydrofolate synthase</fullName>
        <ecNumber evidence="2">6.3.2.17</ecNumber>
    </recommendedName>
    <alternativeName>
        <fullName evidence="8">Tetrahydrofolylpolyglutamate synthase</fullName>
    </alternativeName>
</protein>
<evidence type="ECO:0000256" key="7">
    <source>
        <dbReference type="ARBA" id="ARBA00022842"/>
    </source>
</evidence>
<dbReference type="SUPFAM" id="SSF53623">
    <property type="entry name" value="MurD-like peptide ligases, catalytic domain"/>
    <property type="match status" value="1"/>
</dbReference>
<gene>
    <name evidence="11" type="ORF">A2898_04490</name>
</gene>
<dbReference type="PANTHER" id="PTHR11136:SF0">
    <property type="entry name" value="DIHYDROFOLATE SYNTHETASE-RELATED"/>
    <property type="match status" value="1"/>
</dbReference>
<organism evidence="11 12">
    <name type="scientific">Candidatus Kerfeldbacteria bacterium RIFCSPLOWO2_01_FULL_48_11</name>
    <dbReference type="NCBI Taxonomy" id="1798543"/>
    <lineage>
        <taxon>Bacteria</taxon>
        <taxon>Candidatus Kerfeldiibacteriota</taxon>
    </lineage>
</organism>
<evidence type="ECO:0000256" key="8">
    <source>
        <dbReference type="ARBA" id="ARBA00030592"/>
    </source>
</evidence>
<sequence length="438" mass="48451">MLQSDFPYYNTIDQIYHTRWVTDKLARIERLRGIIADLWPAGHPTRFIHVAGTSGKGSVCKFLEAGFRTIGSAGSLTGPHLFDYCERFSIGTNDVTHADVTDAWENTVRPLSVAMARTTDKEGLGFGEVTMLIALVLFERYKLQWAAIEGFVGGRYDYPMALNVDATILTNVGNDHAHLLGQNKWQRTLDKAGISRKGIPLILGTSDLDVVSIVDSVCSHVGAELLPTRPQNTQYCDDYVRNHSQEMPSDALLHATHQVVNAATALTALQRLIPHPDVQKIIGTMASLTMPGRLQQIEEGIYIDVAHNPDKILRLVDEVKKRFVNRKKLFLVGLSKKRSGNEVLTPIMDIADTVIVSLPSHQGVDPMEVGKELASYNKGTRLEVIQNPQKAIAKLRHLRNHGDAIIITGSTYLIDDAINPDRLLQHIGASAGWRSTTV</sequence>
<proteinExistence type="inferred from homology"/>
<dbReference type="GO" id="GO:0005524">
    <property type="term" value="F:ATP binding"/>
    <property type="evidence" value="ECO:0007669"/>
    <property type="project" value="UniProtKB-KW"/>
</dbReference>
<dbReference type="Gene3D" id="3.90.190.20">
    <property type="entry name" value="Mur ligase, C-terminal domain"/>
    <property type="match status" value="1"/>
</dbReference>
<evidence type="ECO:0000256" key="1">
    <source>
        <dbReference type="ARBA" id="ARBA00008276"/>
    </source>
</evidence>
<dbReference type="InterPro" id="IPR001645">
    <property type="entry name" value="Folylpolyglutamate_synth"/>
</dbReference>
<keyword evidence="3" id="KW-0436">Ligase</keyword>
<dbReference type="Pfam" id="PF02875">
    <property type="entry name" value="Mur_ligase_C"/>
    <property type="match status" value="1"/>
</dbReference>
<evidence type="ECO:0000256" key="5">
    <source>
        <dbReference type="ARBA" id="ARBA00022741"/>
    </source>
</evidence>
<dbReference type="EMBL" id="MHKE01000017">
    <property type="protein sequence ID" value="OGY82823.1"/>
    <property type="molecule type" value="Genomic_DNA"/>
</dbReference>
<comment type="caution">
    <text evidence="11">The sequence shown here is derived from an EMBL/GenBank/DDBJ whole genome shotgun (WGS) entry which is preliminary data.</text>
</comment>
<dbReference type="InterPro" id="IPR036615">
    <property type="entry name" value="Mur_ligase_C_dom_sf"/>
</dbReference>
<evidence type="ECO:0000313" key="12">
    <source>
        <dbReference type="Proteomes" id="UP000179164"/>
    </source>
</evidence>
<evidence type="ECO:0000256" key="2">
    <source>
        <dbReference type="ARBA" id="ARBA00013025"/>
    </source>
</evidence>
<feature type="domain" description="Mur ligase C-terminal" evidence="10">
    <location>
        <begin position="292"/>
        <end position="410"/>
    </location>
</feature>
<keyword evidence="7" id="KW-0460">Magnesium</keyword>
<evidence type="ECO:0000313" key="11">
    <source>
        <dbReference type="EMBL" id="OGY82823.1"/>
    </source>
</evidence>